<evidence type="ECO:0000313" key="2">
    <source>
        <dbReference type="EMBL" id="KAF3519033.1"/>
    </source>
</evidence>
<sequence>MSPVRNLSSNIATTGSSLKVKGSTSKLLVPKSTNLFSWELPDPAQPPEPPDPPDTPPEPQDVPSWTTSAPVPLDMTYPSLPPISTHLCGYKEDLQGSRWMPLQKVAISWRRSVECGVSVPDDKRLFKLVSMSGALEELLVLNKKILDIQLHKLVSRHGAVTIYYLYLLSVIKKMLIFQIVMVDKVRIQSPFQVIVHHSLHIIKFLPSFSGSSGRTAVRGNAPVRDKLKGAGQASWYLDKIQVKLDEVSDQNGSWGN</sequence>
<protein>
    <submittedName>
        <fullName evidence="2">Uncharacterized protein</fullName>
    </submittedName>
</protein>
<accession>A0ABQ7AYG7</accession>
<feature type="region of interest" description="Disordered" evidence="1">
    <location>
        <begin position="1"/>
        <end position="24"/>
    </location>
</feature>
<comment type="caution">
    <text evidence="2">The sequence shown here is derived from an EMBL/GenBank/DDBJ whole genome shotgun (WGS) entry which is preliminary data.</text>
</comment>
<evidence type="ECO:0000313" key="3">
    <source>
        <dbReference type="Proteomes" id="UP000266723"/>
    </source>
</evidence>
<gene>
    <name evidence="2" type="ORF">DY000_02058648</name>
</gene>
<proteinExistence type="predicted"/>
<dbReference type="EMBL" id="QGKV02001556">
    <property type="protein sequence ID" value="KAF3519033.1"/>
    <property type="molecule type" value="Genomic_DNA"/>
</dbReference>
<organism evidence="2 3">
    <name type="scientific">Brassica cretica</name>
    <name type="common">Mustard</name>
    <dbReference type="NCBI Taxonomy" id="69181"/>
    <lineage>
        <taxon>Eukaryota</taxon>
        <taxon>Viridiplantae</taxon>
        <taxon>Streptophyta</taxon>
        <taxon>Embryophyta</taxon>
        <taxon>Tracheophyta</taxon>
        <taxon>Spermatophyta</taxon>
        <taxon>Magnoliopsida</taxon>
        <taxon>eudicotyledons</taxon>
        <taxon>Gunneridae</taxon>
        <taxon>Pentapetalae</taxon>
        <taxon>rosids</taxon>
        <taxon>malvids</taxon>
        <taxon>Brassicales</taxon>
        <taxon>Brassicaceae</taxon>
        <taxon>Brassiceae</taxon>
        <taxon>Brassica</taxon>
    </lineage>
</organism>
<dbReference type="Proteomes" id="UP000266723">
    <property type="component" value="Unassembled WGS sequence"/>
</dbReference>
<reference evidence="2 3" key="1">
    <citation type="journal article" date="2020" name="BMC Genomics">
        <title>Intraspecific diversification of the crop wild relative Brassica cretica Lam. using demographic model selection.</title>
        <authorList>
            <person name="Kioukis A."/>
            <person name="Michalopoulou V.A."/>
            <person name="Briers L."/>
            <person name="Pirintsos S."/>
            <person name="Studholme D.J."/>
            <person name="Pavlidis P."/>
            <person name="Sarris P.F."/>
        </authorList>
    </citation>
    <scope>NUCLEOTIDE SEQUENCE [LARGE SCALE GENOMIC DNA]</scope>
    <source>
        <strain evidence="3">cv. PFS-1207/04</strain>
    </source>
</reference>
<feature type="region of interest" description="Disordered" evidence="1">
    <location>
        <begin position="37"/>
        <end position="68"/>
    </location>
</feature>
<name>A0ABQ7AYG7_BRACR</name>
<keyword evidence="3" id="KW-1185">Reference proteome</keyword>
<evidence type="ECO:0000256" key="1">
    <source>
        <dbReference type="SAM" id="MobiDB-lite"/>
    </source>
</evidence>
<feature type="compositionally biased region" description="Pro residues" evidence="1">
    <location>
        <begin position="43"/>
        <end position="60"/>
    </location>
</feature>